<protein>
    <recommendedName>
        <fullName evidence="5">CDP-diacylglycerol--inositol 3-phosphatidyltransferase</fullName>
    </recommendedName>
</protein>
<dbReference type="GO" id="GO:0016780">
    <property type="term" value="F:phosphotransferase activity, for other substituted phosphate groups"/>
    <property type="evidence" value="ECO:0007669"/>
    <property type="project" value="InterPro"/>
</dbReference>
<proteinExistence type="inferred from homology"/>
<dbReference type="EMBL" id="HBGU01049495">
    <property type="protein sequence ID" value="CAD9490258.1"/>
    <property type="molecule type" value="Transcribed_RNA"/>
</dbReference>
<dbReference type="InterPro" id="IPR000462">
    <property type="entry name" value="CDP-OH_P_trans"/>
</dbReference>
<feature type="transmembrane region" description="Helical" evidence="3">
    <location>
        <begin position="120"/>
        <end position="143"/>
    </location>
</feature>
<dbReference type="Pfam" id="PF01066">
    <property type="entry name" value="CDP-OH_P_transf"/>
    <property type="match status" value="1"/>
</dbReference>
<gene>
    <name evidence="4" type="ORF">CBRE1094_LOCUS26938</name>
</gene>
<feature type="transmembrane region" description="Helical" evidence="3">
    <location>
        <begin position="194"/>
        <end position="216"/>
    </location>
</feature>
<sequence>MKEESACRTKAMVAVKKHLGSMGRYYTTLPDLMGYFQVGCVVLYPFMHALGYPRVVAGLHLVKEIVDSADGMVARRIGQCTNFGALLDLSTDTAAEYALMACTALAAHGSAHLYPMFTGLGFTTFLMLFMWAQTLDAAINFYYLGKGRSWKKEVYDCPITRWYYKNEWNHNFLFNSWHLFYVGFYLQASGETTLGSLILCATVVPFMMRARCLYVVQKSQFRRVYDQEVLQAAAEAVAAAS</sequence>
<keyword evidence="3" id="KW-1133">Transmembrane helix</keyword>
<comment type="similarity">
    <text evidence="2">Belongs to the CDP-alcohol phosphatidyltransferase class-I family.</text>
</comment>
<organism evidence="4">
    <name type="scientific">Haptolina brevifila</name>
    <dbReference type="NCBI Taxonomy" id="156173"/>
    <lineage>
        <taxon>Eukaryota</taxon>
        <taxon>Haptista</taxon>
        <taxon>Haptophyta</taxon>
        <taxon>Prymnesiophyceae</taxon>
        <taxon>Prymnesiales</taxon>
        <taxon>Prymnesiaceae</taxon>
        <taxon>Haptolina</taxon>
    </lineage>
</organism>
<evidence type="ECO:0000256" key="1">
    <source>
        <dbReference type="ARBA" id="ARBA00022679"/>
    </source>
</evidence>
<evidence type="ECO:0008006" key="5">
    <source>
        <dbReference type="Google" id="ProtNLM"/>
    </source>
</evidence>
<evidence type="ECO:0000313" key="4">
    <source>
        <dbReference type="EMBL" id="CAD9490258.1"/>
    </source>
</evidence>
<dbReference type="InterPro" id="IPR043130">
    <property type="entry name" value="CDP-OH_PTrfase_TM_dom"/>
</dbReference>
<evidence type="ECO:0000256" key="2">
    <source>
        <dbReference type="RuleBase" id="RU003750"/>
    </source>
</evidence>
<dbReference type="AlphaFoldDB" id="A0A7S2MLH5"/>
<evidence type="ECO:0000256" key="3">
    <source>
        <dbReference type="SAM" id="Phobius"/>
    </source>
</evidence>
<reference evidence="4" key="1">
    <citation type="submission" date="2021-01" db="EMBL/GenBank/DDBJ databases">
        <authorList>
            <person name="Corre E."/>
            <person name="Pelletier E."/>
            <person name="Niang G."/>
            <person name="Scheremetjew M."/>
            <person name="Finn R."/>
            <person name="Kale V."/>
            <person name="Holt S."/>
            <person name="Cochrane G."/>
            <person name="Meng A."/>
            <person name="Brown T."/>
            <person name="Cohen L."/>
        </authorList>
    </citation>
    <scope>NUCLEOTIDE SEQUENCE</scope>
    <source>
        <strain evidence="4">UTEX LB 985</strain>
    </source>
</reference>
<dbReference type="PROSITE" id="PS00379">
    <property type="entry name" value="CDP_ALCOHOL_P_TRANSF"/>
    <property type="match status" value="1"/>
</dbReference>
<dbReference type="InterPro" id="IPR048254">
    <property type="entry name" value="CDP_ALCOHOL_P_TRANSF_CS"/>
</dbReference>
<keyword evidence="3" id="KW-0812">Transmembrane</keyword>
<keyword evidence="3" id="KW-0472">Membrane</keyword>
<dbReference type="GO" id="GO:0016020">
    <property type="term" value="C:membrane"/>
    <property type="evidence" value="ECO:0007669"/>
    <property type="project" value="InterPro"/>
</dbReference>
<dbReference type="Gene3D" id="1.20.120.1760">
    <property type="match status" value="1"/>
</dbReference>
<keyword evidence="1 2" id="KW-0808">Transferase</keyword>
<accession>A0A7S2MLH5</accession>
<name>A0A7S2MLH5_9EUKA</name>
<dbReference type="GO" id="GO:0008654">
    <property type="term" value="P:phospholipid biosynthetic process"/>
    <property type="evidence" value="ECO:0007669"/>
    <property type="project" value="InterPro"/>
</dbReference>